<sequence length="91" mass="10376">MRNYHARPIKKWTPVLNLDKLWTLVSEQTRLQYKNNPDGKAPVIDVIRAGYYKVLGKGVLPKQPVIVKAKFFSRKAEEKIKRAGGVCVLQA</sequence>
<dbReference type="STRING" id="48709.A0A1D2MM22"/>
<comment type="caution">
    <text evidence="8">The sequence shown here is derived from an EMBL/GenBank/DDBJ whole genome shotgun (WGS) entry which is preliminary data.</text>
</comment>
<keyword evidence="3 6" id="KW-0687">Ribonucleoprotein</keyword>
<dbReference type="FunFam" id="3.100.10.10:FF:000002">
    <property type="entry name" value="60S ribosomal protein L27a"/>
    <property type="match status" value="1"/>
</dbReference>
<gene>
    <name evidence="8" type="ORF">Ocin01_12829</name>
</gene>
<evidence type="ECO:0000256" key="2">
    <source>
        <dbReference type="ARBA" id="ARBA00022980"/>
    </source>
</evidence>
<dbReference type="PANTHER" id="PTHR11721:SF3">
    <property type="entry name" value="LARGE RIBOSOMAL SUBUNIT PROTEIN UL15"/>
    <property type="match status" value="1"/>
</dbReference>
<dbReference type="GO" id="GO:0006412">
    <property type="term" value="P:translation"/>
    <property type="evidence" value="ECO:0007669"/>
    <property type="project" value="InterPro"/>
</dbReference>
<dbReference type="AlphaFoldDB" id="A0A1D2MM22"/>
<dbReference type="SUPFAM" id="SSF52080">
    <property type="entry name" value="Ribosomal proteins L15p and L18e"/>
    <property type="match status" value="1"/>
</dbReference>
<dbReference type="EMBL" id="LJIJ01000902">
    <property type="protein sequence ID" value="ODM93854.1"/>
    <property type="molecule type" value="Genomic_DNA"/>
</dbReference>
<keyword evidence="9" id="KW-1185">Reference proteome</keyword>
<dbReference type="OMA" id="KRVECAK"/>
<dbReference type="InterPro" id="IPR021131">
    <property type="entry name" value="Ribosomal_uL15/eL18"/>
</dbReference>
<name>A0A1D2MM22_ORCCI</name>
<evidence type="ECO:0000313" key="8">
    <source>
        <dbReference type="EMBL" id="ODM93854.1"/>
    </source>
</evidence>
<dbReference type="Proteomes" id="UP000094527">
    <property type="component" value="Unassembled WGS sequence"/>
</dbReference>
<proteinExistence type="inferred from homology"/>
<organism evidence="8 9">
    <name type="scientific">Orchesella cincta</name>
    <name type="common">Springtail</name>
    <name type="synonym">Podura cincta</name>
    <dbReference type="NCBI Taxonomy" id="48709"/>
    <lineage>
        <taxon>Eukaryota</taxon>
        <taxon>Metazoa</taxon>
        <taxon>Ecdysozoa</taxon>
        <taxon>Arthropoda</taxon>
        <taxon>Hexapoda</taxon>
        <taxon>Collembola</taxon>
        <taxon>Entomobryomorpha</taxon>
        <taxon>Entomobryoidea</taxon>
        <taxon>Orchesellidae</taxon>
        <taxon>Orchesellinae</taxon>
        <taxon>Orchesella</taxon>
    </lineage>
</organism>
<dbReference type="GO" id="GO:0022625">
    <property type="term" value="C:cytosolic large ribosomal subunit"/>
    <property type="evidence" value="ECO:0007669"/>
    <property type="project" value="TreeGrafter"/>
</dbReference>
<evidence type="ECO:0000256" key="4">
    <source>
        <dbReference type="ARBA" id="ARBA00035200"/>
    </source>
</evidence>
<dbReference type="GO" id="GO:0003735">
    <property type="term" value="F:structural constituent of ribosome"/>
    <property type="evidence" value="ECO:0007669"/>
    <property type="project" value="InterPro"/>
</dbReference>
<dbReference type="Gene3D" id="3.100.10.10">
    <property type="match status" value="1"/>
</dbReference>
<evidence type="ECO:0000256" key="5">
    <source>
        <dbReference type="ARBA" id="ARBA00035527"/>
    </source>
</evidence>
<dbReference type="InterPro" id="IPR036227">
    <property type="entry name" value="Ribosomal_uL15/eL18_sf"/>
</dbReference>
<dbReference type="InterPro" id="IPR001196">
    <property type="entry name" value="Ribosomal_uL15_CS"/>
</dbReference>
<feature type="domain" description="Large ribosomal subunit protein uL15/eL18" evidence="7">
    <location>
        <begin position="15"/>
        <end position="88"/>
    </location>
</feature>
<keyword evidence="2 6" id="KW-0689">Ribosomal protein</keyword>
<evidence type="ECO:0000259" key="7">
    <source>
        <dbReference type="Pfam" id="PF00828"/>
    </source>
</evidence>
<reference evidence="8 9" key="1">
    <citation type="journal article" date="2016" name="Genome Biol. Evol.">
        <title>Gene Family Evolution Reflects Adaptation to Soil Environmental Stressors in the Genome of the Collembolan Orchesella cincta.</title>
        <authorList>
            <person name="Faddeeva-Vakhrusheva A."/>
            <person name="Derks M.F."/>
            <person name="Anvar S.Y."/>
            <person name="Agamennone V."/>
            <person name="Suring W."/>
            <person name="Smit S."/>
            <person name="van Straalen N.M."/>
            <person name="Roelofs D."/>
        </authorList>
    </citation>
    <scope>NUCLEOTIDE SEQUENCE [LARGE SCALE GENOMIC DNA]</scope>
    <source>
        <tissue evidence="8">Mixed pool</tissue>
    </source>
</reference>
<evidence type="ECO:0000313" key="9">
    <source>
        <dbReference type="Proteomes" id="UP000094527"/>
    </source>
</evidence>
<comment type="similarity">
    <text evidence="1 6">Belongs to the universal ribosomal protein uL15 family.</text>
</comment>
<accession>A0A1D2MM22</accession>
<evidence type="ECO:0000256" key="1">
    <source>
        <dbReference type="ARBA" id="ARBA00007320"/>
    </source>
</evidence>
<dbReference type="Pfam" id="PF00828">
    <property type="entry name" value="Ribosomal_L27A"/>
    <property type="match status" value="1"/>
</dbReference>
<protein>
    <recommendedName>
        <fullName evidence="4">Large ribosomal subunit protein uL15</fullName>
    </recommendedName>
    <alternativeName>
        <fullName evidence="5">60S ribosomal protein L27a</fullName>
    </alternativeName>
</protein>
<dbReference type="PANTHER" id="PTHR11721">
    <property type="entry name" value="60S RIBOSOMAL PROTEIN L27A"/>
    <property type="match status" value="1"/>
</dbReference>
<evidence type="ECO:0000256" key="6">
    <source>
        <dbReference type="RuleBase" id="RU003888"/>
    </source>
</evidence>
<evidence type="ECO:0000256" key="3">
    <source>
        <dbReference type="ARBA" id="ARBA00023274"/>
    </source>
</evidence>
<dbReference type="PROSITE" id="PS00475">
    <property type="entry name" value="RIBOSOMAL_L15"/>
    <property type="match status" value="1"/>
</dbReference>
<dbReference type="OrthoDB" id="61900at2759"/>